<dbReference type="AlphaFoldDB" id="A0A0L8V5Z3"/>
<evidence type="ECO:0000313" key="1">
    <source>
        <dbReference type="EMBL" id="KOH43910.1"/>
    </source>
</evidence>
<name>A0A0L8V5Z3_9BACT</name>
<reference evidence="2" key="1">
    <citation type="submission" date="2015-07" db="EMBL/GenBank/DDBJ databases">
        <title>Genome sequencing of Sunxiuqinia dokdonensis strain SK.</title>
        <authorList>
            <person name="Ahn S."/>
            <person name="Kim B.-C."/>
        </authorList>
    </citation>
    <scope>NUCLEOTIDE SEQUENCE [LARGE SCALE GENOMIC DNA]</scope>
    <source>
        <strain evidence="2">SK</strain>
    </source>
</reference>
<dbReference type="EMBL" id="LGIA01000175">
    <property type="protein sequence ID" value="KOH43910.1"/>
    <property type="molecule type" value="Genomic_DNA"/>
</dbReference>
<accession>A0A0L8V5Z3</accession>
<evidence type="ECO:0000313" key="2">
    <source>
        <dbReference type="Proteomes" id="UP000036958"/>
    </source>
</evidence>
<protein>
    <submittedName>
        <fullName evidence="1">Uncharacterized protein</fullName>
    </submittedName>
</protein>
<organism evidence="1 2">
    <name type="scientific">Sunxiuqinia dokdonensis</name>
    <dbReference type="NCBI Taxonomy" id="1409788"/>
    <lineage>
        <taxon>Bacteria</taxon>
        <taxon>Pseudomonadati</taxon>
        <taxon>Bacteroidota</taxon>
        <taxon>Bacteroidia</taxon>
        <taxon>Marinilabiliales</taxon>
        <taxon>Prolixibacteraceae</taxon>
        <taxon>Sunxiuqinia</taxon>
    </lineage>
</organism>
<dbReference type="STRING" id="1409788.NC99_32690"/>
<sequence length="37" mass="3924">MGTDEGERANGSWGLVIGYWGLVIGDYIFATGQADFG</sequence>
<keyword evidence="2" id="KW-1185">Reference proteome</keyword>
<gene>
    <name evidence="1" type="ORF">NC99_32690</name>
</gene>
<comment type="caution">
    <text evidence="1">The sequence shown here is derived from an EMBL/GenBank/DDBJ whole genome shotgun (WGS) entry which is preliminary data.</text>
</comment>
<proteinExistence type="predicted"/>
<dbReference type="Proteomes" id="UP000036958">
    <property type="component" value="Unassembled WGS sequence"/>
</dbReference>